<evidence type="ECO:0000256" key="1">
    <source>
        <dbReference type="SAM" id="SignalP"/>
    </source>
</evidence>
<dbReference type="EMBL" id="GGFJ01012471">
    <property type="protein sequence ID" value="MBW61612.1"/>
    <property type="molecule type" value="Transcribed_RNA"/>
</dbReference>
<evidence type="ECO:0000313" key="2">
    <source>
        <dbReference type="EMBL" id="MBW61612.1"/>
    </source>
</evidence>
<accession>A0A2M4C8D7</accession>
<feature type="signal peptide" evidence="1">
    <location>
        <begin position="1"/>
        <end position="27"/>
    </location>
</feature>
<feature type="chain" id="PRO_5014720896" evidence="1">
    <location>
        <begin position="28"/>
        <end position="103"/>
    </location>
</feature>
<sequence length="103" mass="11494">MELFATKSTILAAFALISMMQFNAIDATHEQANKMTNIFRRFKLDKTKNAVYQDYVQKGVKTLLKDPLVSKAMLLPASKTVIDHTQLLFPIPVSQGAPLNLVV</sequence>
<name>A0A2M4C8D7_9DIPT</name>
<proteinExistence type="predicted"/>
<protein>
    <submittedName>
        <fullName evidence="2">Putative secreted protein</fullName>
    </submittedName>
</protein>
<organism evidence="2">
    <name type="scientific">Anopheles marajoara</name>
    <dbReference type="NCBI Taxonomy" id="58244"/>
    <lineage>
        <taxon>Eukaryota</taxon>
        <taxon>Metazoa</taxon>
        <taxon>Ecdysozoa</taxon>
        <taxon>Arthropoda</taxon>
        <taxon>Hexapoda</taxon>
        <taxon>Insecta</taxon>
        <taxon>Pterygota</taxon>
        <taxon>Neoptera</taxon>
        <taxon>Endopterygota</taxon>
        <taxon>Diptera</taxon>
        <taxon>Nematocera</taxon>
        <taxon>Culicoidea</taxon>
        <taxon>Culicidae</taxon>
        <taxon>Anophelinae</taxon>
        <taxon>Anopheles</taxon>
    </lineage>
</organism>
<reference evidence="2" key="1">
    <citation type="submission" date="2018-01" db="EMBL/GenBank/DDBJ databases">
        <title>An insight into the sialome of Amazonian anophelines.</title>
        <authorList>
            <person name="Ribeiro J.M."/>
            <person name="Scarpassa V."/>
            <person name="Calvo E."/>
        </authorList>
    </citation>
    <scope>NUCLEOTIDE SEQUENCE</scope>
    <source>
        <tissue evidence="2">Salivary glands</tissue>
    </source>
</reference>
<keyword evidence="1" id="KW-0732">Signal</keyword>
<dbReference type="AlphaFoldDB" id="A0A2M4C8D7"/>